<dbReference type="InterPro" id="IPR020809">
    <property type="entry name" value="Enolase_CS"/>
</dbReference>
<dbReference type="AlphaFoldDB" id="A0A075FYV9"/>
<dbReference type="GO" id="GO:0000287">
    <property type="term" value="F:magnesium ion binding"/>
    <property type="evidence" value="ECO:0007669"/>
    <property type="project" value="UniProtKB-UniRule"/>
</dbReference>
<dbReference type="Gene3D" id="3.30.390.10">
    <property type="entry name" value="Enolase-like, N-terminal domain"/>
    <property type="match status" value="1"/>
</dbReference>
<dbReference type="InterPro" id="IPR020811">
    <property type="entry name" value="Enolase_N"/>
</dbReference>
<proteinExistence type="inferred from homology"/>
<dbReference type="InterPro" id="IPR029017">
    <property type="entry name" value="Enolase-like_N"/>
</dbReference>
<keyword evidence="3 6" id="KW-0460">Magnesium</keyword>
<dbReference type="EMBL" id="KF900431">
    <property type="protein sequence ID" value="AIE94807.1"/>
    <property type="molecule type" value="Genomic_DNA"/>
</dbReference>
<evidence type="ECO:0000256" key="5">
    <source>
        <dbReference type="ARBA" id="ARBA00023239"/>
    </source>
</evidence>
<evidence type="ECO:0000256" key="7">
    <source>
        <dbReference type="PIRSR" id="PIRSR001400-1"/>
    </source>
</evidence>
<dbReference type="InterPro" id="IPR020810">
    <property type="entry name" value="Enolase_C"/>
</dbReference>
<dbReference type="InterPro" id="IPR036849">
    <property type="entry name" value="Enolase-like_C_sf"/>
</dbReference>
<dbReference type="GO" id="GO:0006096">
    <property type="term" value="P:glycolytic process"/>
    <property type="evidence" value="ECO:0007669"/>
    <property type="project" value="UniProtKB-UniRule"/>
</dbReference>
<sequence>MKIRDIALRRIIDSRGNPTVEAEIKTKNGFGRAAAPAGASTGTHEAVAWPDGSVSKGMKIAEEKIMPQLVGLQTEDQENFDKTLREIDGTDNFSKVGGNISVALSLACAKAAADSKGITLYEHIGKTDTYALPAPMANVLGGGAHAIGGTDIQEFLVTSFDDDINSAIEANSAVHKEVGTMLKERFPNMALGKGDEGAWVAPMGNVEALELVVDTASKVSDEIGIEIRPGLDMAASEFYHDGEYRYKEQTLTPEKQVEFVLGLIEEYNLHSVEDPIDQEDFESWAALTEQTDALVIGDDLYVTNTERLQKGIDMEATNSILIKPNQIGTLTDTIKAVKLAKKADMATIISHRSGETTDSTIAHLGVAFESHAIKTGIIGGERIAKLNELVRISEKLR</sequence>
<protein>
    <recommendedName>
        <fullName evidence="6">Enolase</fullName>
        <ecNumber evidence="6">4.2.1.11</ecNumber>
    </recommendedName>
    <alternativeName>
        <fullName evidence="6">2-phospho-D-glycerate hydro-lyase</fullName>
    </alternativeName>
    <alternativeName>
        <fullName evidence="6">2-phosphoglycerate dehydratase</fullName>
    </alternativeName>
</protein>
<dbReference type="UniPathway" id="UPA00109">
    <property type="reaction ID" value="UER00187"/>
</dbReference>
<feature type="binding site" evidence="8">
    <location>
        <position position="145"/>
    </location>
    <ligand>
        <name>substrate</name>
    </ligand>
</feature>
<comment type="cofactor">
    <cofactor evidence="9">
        <name>Mg(2+)</name>
        <dbReference type="ChEBI" id="CHEBI:18420"/>
    </cofactor>
    <text evidence="9">Mg(2+) is required for catalysis and for stabilizing the dimer.</text>
</comment>
<gene>
    <name evidence="6 12" type="primary">eno</name>
</gene>
<feature type="binding site" evidence="6 9">
    <location>
        <position position="298"/>
    </location>
    <ligand>
        <name>Mg(2+)</name>
        <dbReference type="ChEBI" id="CHEBI:18420"/>
    </ligand>
</feature>
<evidence type="ECO:0000256" key="3">
    <source>
        <dbReference type="ARBA" id="ARBA00022842"/>
    </source>
</evidence>
<organism evidence="12">
    <name type="scientific">uncultured marine group II/III euryarchaeote AD1000_53_H05</name>
    <dbReference type="NCBI Taxonomy" id="1457782"/>
    <lineage>
        <taxon>Archaea</taxon>
        <taxon>Methanobacteriati</taxon>
        <taxon>Methanobacteriota</taxon>
        <taxon>environmental samples</taxon>
    </lineage>
</organism>
<feature type="active site" description="Proton acceptor" evidence="6 7">
    <location>
        <position position="323"/>
    </location>
</feature>
<dbReference type="SFLD" id="SFLDG00178">
    <property type="entry name" value="enolase"/>
    <property type="match status" value="1"/>
</dbReference>
<dbReference type="Pfam" id="PF03952">
    <property type="entry name" value="Enolase_N"/>
    <property type="match status" value="1"/>
</dbReference>
<keyword evidence="6" id="KW-0964">Secreted</keyword>
<dbReference type="EC" id="4.2.1.11" evidence="6"/>
<feature type="binding site" evidence="6">
    <location>
        <position position="323"/>
    </location>
    <ligand>
        <name>(2R)-2-phosphoglycerate</name>
        <dbReference type="ChEBI" id="CHEBI:58289"/>
    </ligand>
</feature>
<dbReference type="SFLD" id="SFLDF00002">
    <property type="entry name" value="enolase"/>
    <property type="match status" value="1"/>
</dbReference>
<dbReference type="HAMAP" id="MF_00318">
    <property type="entry name" value="Enolase"/>
    <property type="match status" value="1"/>
</dbReference>
<feature type="binding site" evidence="8">
    <location>
        <begin position="350"/>
        <end position="353"/>
    </location>
    <ligand>
        <name>substrate</name>
    </ligand>
</feature>
<evidence type="ECO:0000313" key="12">
    <source>
        <dbReference type="EMBL" id="AIE94807.1"/>
    </source>
</evidence>
<dbReference type="SMART" id="SM01193">
    <property type="entry name" value="Enolase_N"/>
    <property type="match status" value="1"/>
</dbReference>
<evidence type="ECO:0000259" key="10">
    <source>
        <dbReference type="SMART" id="SM01192"/>
    </source>
</evidence>
<feature type="binding site" evidence="8">
    <location>
        <position position="273"/>
    </location>
    <ligand>
        <name>substrate</name>
    </ligand>
</feature>
<dbReference type="GO" id="GO:0009986">
    <property type="term" value="C:cell surface"/>
    <property type="evidence" value="ECO:0007669"/>
    <property type="project" value="UniProtKB-SubCell"/>
</dbReference>
<dbReference type="Pfam" id="PF00113">
    <property type="entry name" value="Enolase_C"/>
    <property type="match status" value="1"/>
</dbReference>
<feature type="binding site" evidence="8">
    <location>
        <position position="374"/>
    </location>
    <ligand>
        <name>substrate</name>
    </ligand>
</feature>
<name>A0A075FYV9_9EURY</name>
<comment type="function">
    <text evidence="6">Catalyzes the reversible conversion of 2-phosphoglycerate (2-PG) into phosphoenolpyruvate (PEP). It is essential for the degradation of carbohydrates via glycolysis.</text>
</comment>
<feature type="active site" description="Proton donor" evidence="6 7">
    <location>
        <position position="196"/>
    </location>
</feature>
<evidence type="ECO:0000256" key="1">
    <source>
        <dbReference type="ARBA" id="ARBA00005031"/>
    </source>
</evidence>
<dbReference type="PIRSF" id="PIRSF001400">
    <property type="entry name" value="Enolase"/>
    <property type="match status" value="1"/>
</dbReference>
<comment type="catalytic activity">
    <reaction evidence="6">
        <text>(2R)-2-phosphoglycerate = phosphoenolpyruvate + H2O</text>
        <dbReference type="Rhea" id="RHEA:10164"/>
        <dbReference type="ChEBI" id="CHEBI:15377"/>
        <dbReference type="ChEBI" id="CHEBI:58289"/>
        <dbReference type="ChEBI" id="CHEBI:58702"/>
        <dbReference type="EC" id="4.2.1.11"/>
    </reaction>
</comment>
<dbReference type="GO" id="GO:0005576">
    <property type="term" value="C:extracellular region"/>
    <property type="evidence" value="ECO:0007669"/>
    <property type="project" value="UniProtKB-SubCell"/>
</dbReference>
<reference evidence="12" key="1">
    <citation type="journal article" date="2014" name="Genome Biol. Evol.">
        <title>Pangenome evidence for extensive interdomain horizontal transfer affecting lineage core and shell genes in uncultured planktonic thaumarchaeota and euryarchaeota.</title>
        <authorList>
            <person name="Deschamps P."/>
            <person name="Zivanovic Y."/>
            <person name="Moreira D."/>
            <person name="Rodriguez-Valera F."/>
            <person name="Lopez-Garcia P."/>
        </authorList>
    </citation>
    <scope>NUCLEOTIDE SEQUENCE</scope>
</reference>
<evidence type="ECO:0000256" key="9">
    <source>
        <dbReference type="PIRSR" id="PIRSR001400-3"/>
    </source>
</evidence>
<evidence type="ECO:0000256" key="4">
    <source>
        <dbReference type="ARBA" id="ARBA00023152"/>
    </source>
</evidence>
<feature type="domain" description="Enolase C-terminal TIM barrel" evidence="10">
    <location>
        <begin position="129"/>
        <end position="397"/>
    </location>
</feature>
<keyword evidence="5 6" id="KW-0456">Lyase</keyword>
<feature type="binding site" evidence="8">
    <location>
        <position position="154"/>
    </location>
    <ligand>
        <name>substrate</name>
    </ligand>
</feature>
<feature type="binding site" evidence="6 9">
    <location>
        <position position="232"/>
    </location>
    <ligand>
        <name>Mg(2+)</name>
        <dbReference type="ChEBI" id="CHEBI:18420"/>
    </ligand>
</feature>
<evidence type="ECO:0000256" key="6">
    <source>
        <dbReference type="HAMAP-Rule" id="MF_00318"/>
    </source>
</evidence>
<dbReference type="SUPFAM" id="SSF51604">
    <property type="entry name" value="Enolase C-terminal domain-like"/>
    <property type="match status" value="1"/>
</dbReference>
<evidence type="ECO:0000256" key="8">
    <source>
        <dbReference type="PIRSR" id="PIRSR001400-2"/>
    </source>
</evidence>
<feature type="binding site" evidence="6">
    <location>
        <position position="153"/>
    </location>
    <ligand>
        <name>(2R)-2-phosphoglycerate</name>
        <dbReference type="ChEBI" id="CHEBI:58289"/>
    </ligand>
</feature>
<comment type="similarity">
    <text evidence="2 6">Belongs to the enolase family.</text>
</comment>
<evidence type="ECO:0000259" key="11">
    <source>
        <dbReference type="SMART" id="SM01193"/>
    </source>
</evidence>
<keyword evidence="4 6" id="KW-0324">Glycolysis</keyword>
<dbReference type="SMART" id="SM01192">
    <property type="entry name" value="Enolase_C"/>
    <property type="match status" value="1"/>
</dbReference>
<comment type="subcellular location">
    <subcellularLocation>
        <location evidence="6">Cytoplasm</location>
    </subcellularLocation>
    <subcellularLocation>
        <location evidence="6">Secreted</location>
    </subcellularLocation>
    <subcellularLocation>
        <location evidence="6">Cell surface</location>
    </subcellularLocation>
    <text evidence="6">Fractions of enolase are present in both the cytoplasm and on the cell surface.</text>
</comment>
<dbReference type="InterPro" id="IPR000941">
    <property type="entry name" value="Enolase"/>
</dbReference>
<dbReference type="GO" id="GO:0004634">
    <property type="term" value="F:phosphopyruvate hydratase activity"/>
    <property type="evidence" value="ECO:0007669"/>
    <property type="project" value="UniProtKB-UniRule"/>
</dbReference>
<feature type="binding site" evidence="6">
    <location>
        <position position="352"/>
    </location>
    <ligand>
        <name>(2R)-2-phosphoglycerate</name>
        <dbReference type="ChEBI" id="CHEBI:58289"/>
    </ligand>
</feature>
<feature type="binding site" evidence="6">
    <location>
        <position position="374"/>
    </location>
    <ligand>
        <name>(2R)-2-phosphoglycerate</name>
        <dbReference type="ChEBI" id="CHEBI:58289"/>
    </ligand>
</feature>
<comment type="cofactor">
    <cofactor evidence="6">
        <name>Mg(2+)</name>
        <dbReference type="ChEBI" id="CHEBI:18420"/>
    </cofactor>
    <text evidence="6">Binds a second Mg(2+) ion via substrate during catalysis.</text>
</comment>
<dbReference type="PROSITE" id="PS00164">
    <property type="entry name" value="ENOLASE"/>
    <property type="match status" value="1"/>
</dbReference>
<keyword evidence="6" id="KW-0963">Cytoplasm</keyword>
<feature type="binding site" evidence="6">
    <location>
        <position position="353"/>
    </location>
    <ligand>
        <name>(2R)-2-phosphoglycerate</name>
        <dbReference type="ChEBI" id="CHEBI:58289"/>
    </ligand>
</feature>
<feature type="binding site" evidence="8">
    <location>
        <position position="298"/>
    </location>
    <ligand>
        <name>substrate</name>
    </ligand>
</feature>
<comment type="pathway">
    <text evidence="1 6">Carbohydrate degradation; glycolysis; pyruvate from D-glyceraldehyde 3-phosphate: step 4/5.</text>
</comment>
<dbReference type="GO" id="GO:0000015">
    <property type="term" value="C:phosphopyruvate hydratase complex"/>
    <property type="evidence" value="ECO:0007669"/>
    <property type="project" value="InterPro"/>
</dbReference>
<dbReference type="Gene3D" id="3.20.20.120">
    <property type="entry name" value="Enolase-like C-terminal domain"/>
    <property type="match status" value="1"/>
</dbReference>
<dbReference type="PRINTS" id="PR00148">
    <property type="entry name" value="ENOLASE"/>
</dbReference>
<dbReference type="SUPFAM" id="SSF54826">
    <property type="entry name" value="Enolase N-terminal domain-like"/>
    <property type="match status" value="1"/>
</dbReference>
<dbReference type="PANTHER" id="PTHR11902:SF1">
    <property type="entry name" value="ENOLASE"/>
    <property type="match status" value="1"/>
</dbReference>
<feature type="domain" description="Enolase N-terminal" evidence="11">
    <location>
        <begin position="3"/>
        <end position="124"/>
    </location>
</feature>
<keyword evidence="6 9" id="KW-0479">Metal-binding</keyword>
<dbReference type="SFLD" id="SFLDS00001">
    <property type="entry name" value="Enolase"/>
    <property type="match status" value="1"/>
</dbReference>
<feature type="binding site" evidence="6 9">
    <location>
        <position position="273"/>
    </location>
    <ligand>
        <name>Mg(2+)</name>
        <dbReference type="ChEBI" id="CHEBI:18420"/>
    </ligand>
</feature>
<dbReference type="PANTHER" id="PTHR11902">
    <property type="entry name" value="ENOLASE"/>
    <property type="match status" value="1"/>
</dbReference>
<evidence type="ECO:0000256" key="2">
    <source>
        <dbReference type="ARBA" id="ARBA00009604"/>
    </source>
</evidence>
<accession>A0A075FYV9</accession>